<dbReference type="EMBL" id="LAZR01000300">
    <property type="protein sequence ID" value="KKN76008.1"/>
    <property type="molecule type" value="Genomic_DNA"/>
</dbReference>
<gene>
    <name evidence="2" type="ORF">LCGC14_0373980</name>
</gene>
<organism evidence="2">
    <name type="scientific">marine sediment metagenome</name>
    <dbReference type="NCBI Taxonomy" id="412755"/>
    <lineage>
        <taxon>unclassified sequences</taxon>
        <taxon>metagenomes</taxon>
        <taxon>ecological metagenomes</taxon>
    </lineage>
</organism>
<evidence type="ECO:0000256" key="1">
    <source>
        <dbReference type="SAM" id="Phobius"/>
    </source>
</evidence>
<keyword evidence="1" id="KW-0472">Membrane</keyword>
<accession>A0A0F9WCS9</accession>
<protein>
    <submittedName>
        <fullName evidence="2">Uncharacterized protein</fullName>
    </submittedName>
</protein>
<keyword evidence="1" id="KW-1133">Transmembrane helix</keyword>
<reference evidence="2" key="1">
    <citation type="journal article" date="2015" name="Nature">
        <title>Complex archaea that bridge the gap between prokaryotes and eukaryotes.</title>
        <authorList>
            <person name="Spang A."/>
            <person name="Saw J.H."/>
            <person name="Jorgensen S.L."/>
            <person name="Zaremba-Niedzwiedzka K."/>
            <person name="Martijn J."/>
            <person name="Lind A.E."/>
            <person name="van Eijk R."/>
            <person name="Schleper C."/>
            <person name="Guy L."/>
            <person name="Ettema T.J."/>
        </authorList>
    </citation>
    <scope>NUCLEOTIDE SEQUENCE</scope>
</reference>
<feature type="transmembrane region" description="Helical" evidence="1">
    <location>
        <begin position="7"/>
        <end position="26"/>
    </location>
</feature>
<sequence length="93" mass="10981">MKLKEKIAIFFGTLAILIMSIIEIKQAWYNMDLLRDNVIFHTIFSMILFIGFVLVSTKLAIKEEGEWKDQNKKTRCAKIIKEKIKDERKCEKT</sequence>
<name>A0A0F9WCS9_9ZZZZ</name>
<proteinExistence type="predicted"/>
<dbReference type="AlphaFoldDB" id="A0A0F9WCS9"/>
<feature type="transmembrane region" description="Helical" evidence="1">
    <location>
        <begin position="38"/>
        <end position="61"/>
    </location>
</feature>
<evidence type="ECO:0000313" key="2">
    <source>
        <dbReference type="EMBL" id="KKN76008.1"/>
    </source>
</evidence>
<comment type="caution">
    <text evidence="2">The sequence shown here is derived from an EMBL/GenBank/DDBJ whole genome shotgun (WGS) entry which is preliminary data.</text>
</comment>
<keyword evidence="1" id="KW-0812">Transmembrane</keyword>